<keyword evidence="6" id="KW-0472">Membrane</keyword>
<dbReference type="EMBL" id="CP065682">
    <property type="protein sequence ID" value="QPS34054.1"/>
    <property type="molecule type" value="Genomic_DNA"/>
</dbReference>
<dbReference type="InterPro" id="IPR032808">
    <property type="entry name" value="DoxX"/>
</dbReference>
<sequence length="168" mass="17727">MALGSSLLRTVGRMATAPIFIIGGYGALTKPGGRVQMAAPTLEKIREYVPVLPDDDELLVRINGGIQLAAGTTLLLGIKPRLSALALAGSLIPTTLAGHAFWEDEEPEASAQKMQFAKNLAALGGLLVIVGTEDTRHAIAKAADKAARKAEKRGFREGKDAVREAQRS</sequence>
<reference evidence="11" key="1">
    <citation type="submission" date="2016-01" db="EMBL/GenBank/DDBJ databases">
        <title>Draft genome of Chromobacterium sp. F49.</title>
        <authorList>
            <person name="Hong K.W."/>
        </authorList>
    </citation>
    <scope>NUCLEOTIDE SEQUENCE [LARGE SCALE GENOMIC DNA]</scope>
    <source>
        <strain evidence="11">M40</strain>
    </source>
</reference>
<evidence type="ECO:0000256" key="1">
    <source>
        <dbReference type="ARBA" id="ARBA00004651"/>
    </source>
</evidence>
<gene>
    <name evidence="7" type="ORF">AVW13_03660</name>
    <name evidence="8" type="ORF">B8X04_11430</name>
    <name evidence="9" type="ORF">I6G59_01545</name>
    <name evidence="10" type="ORF">NCTC12391_01854</name>
</gene>
<evidence type="ECO:0000313" key="12">
    <source>
        <dbReference type="Proteomes" id="UP000216867"/>
    </source>
</evidence>
<dbReference type="KEGG" id="bcau:I6G59_01545"/>
<evidence type="ECO:0000256" key="4">
    <source>
        <dbReference type="ARBA" id="ARBA00022692"/>
    </source>
</evidence>
<dbReference type="EMBL" id="LQQR01000088">
    <property type="protein sequence ID" value="KZE08787.1"/>
    <property type="molecule type" value="Genomic_DNA"/>
</dbReference>
<evidence type="ECO:0000256" key="2">
    <source>
        <dbReference type="ARBA" id="ARBA00006679"/>
    </source>
</evidence>
<evidence type="ECO:0000313" key="11">
    <source>
        <dbReference type="Proteomes" id="UP000076612"/>
    </source>
</evidence>
<dbReference type="RefSeq" id="WP_009381036.1">
    <property type="nucleotide sequence ID" value="NZ_CAACXN010000015.1"/>
</dbReference>
<proteinExistence type="inferred from homology"/>
<evidence type="ECO:0000313" key="10">
    <source>
        <dbReference type="EMBL" id="VEW13615.1"/>
    </source>
</evidence>
<evidence type="ECO:0000256" key="3">
    <source>
        <dbReference type="ARBA" id="ARBA00022475"/>
    </source>
</evidence>
<dbReference type="PANTHER" id="PTHR33452">
    <property type="entry name" value="OXIDOREDUCTASE CATD-RELATED"/>
    <property type="match status" value="1"/>
</dbReference>
<dbReference type="Proteomes" id="UP000216867">
    <property type="component" value="Unassembled WGS sequence"/>
</dbReference>
<evidence type="ECO:0000313" key="7">
    <source>
        <dbReference type="EMBL" id="KZE08787.1"/>
    </source>
</evidence>
<dbReference type="STRING" id="33889.AVW13_03660"/>
<comment type="subcellular location">
    <subcellularLocation>
        <location evidence="1">Cell membrane</location>
        <topology evidence="1">Multi-pass membrane protein</topology>
    </subcellularLocation>
</comment>
<reference evidence="7" key="2">
    <citation type="submission" date="2016-01" db="EMBL/GenBank/DDBJ databases">
        <authorList>
            <person name="Hong K.W."/>
        </authorList>
    </citation>
    <scope>NUCLEOTIDE SEQUENCE</scope>
    <source>
        <strain evidence="7">M40</strain>
    </source>
</reference>
<dbReference type="GO" id="GO:0005886">
    <property type="term" value="C:plasma membrane"/>
    <property type="evidence" value="ECO:0007669"/>
    <property type="project" value="UniProtKB-SubCell"/>
</dbReference>
<dbReference type="EMBL" id="CAACXN010000015">
    <property type="protein sequence ID" value="VEW13615.1"/>
    <property type="molecule type" value="Genomic_DNA"/>
</dbReference>
<name>A0A165CYE1_9MICO</name>
<dbReference type="PANTHER" id="PTHR33452:SF1">
    <property type="entry name" value="INNER MEMBRANE PROTEIN YPHA-RELATED"/>
    <property type="match status" value="1"/>
</dbReference>
<comment type="similarity">
    <text evidence="2">Belongs to the DoxX family.</text>
</comment>
<organism evidence="8 12">
    <name type="scientific">Brevibacterium casei</name>
    <dbReference type="NCBI Taxonomy" id="33889"/>
    <lineage>
        <taxon>Bacteria</taxon>
        <taxon>Bacillati</taxon>
        <taxon>Actinomycetota</taxon>
        <taxon>Actinomycetes</taxon>
        <taxon>Micrococcales</taxon>
        <taxon>Brevibacteriaceae</taxon>
        <taxon>Brevibacterium</taxon>
    </lineage>
</organism>
<keyword evidence="3" id="KW-1003">Cell membrane</keyword>
<reference evidence="10 13" key="4">
    <citation type="submission" date="2019-02" db="EMBL/GenBank/DDBJ databases">
        <authorList>
            <consortium name="Pathogen Informatics"/>
        </authorList>
    </citation>
    <scope>NUCLEOTIDE SEQUENCE [LARGE SCALE GENOMIC DNA]</scope>
    <source>
        <strain evidence="10 13">3012STDY7078520</strain>
    </source>
</reference>
<dbReference type="Proteomes" id="UP000594979">
    <property type="component" value="Chromosome"/>
</dbReference>
<protein>
    <submittedName>
        <fullName evidence="8 10">DoxX</fullName>
    </submittedName>
</protein>
<evidence type="ECO:0000313" key="8">
    <source>
        <dbReference type="EMBL" id="PAK95096.1"/>
    </source>
</evidence>
<keyword evidence="4" id="KW-0812">Transmembrane</keyword>
<evidence type="ECO:0000256" key="5">
    <source>
        <dbReference type="ARBA" id="ARBA00022989"/>
    </source>
</evidence>
<evidence type="ECO:0000313" key="9">
    <source>
        <dbReference type="EMBL" id="QPS34054.1"/>
    </source>
</evidence>
<dbReference type="InterPro" id="IPR051907">
    <property type="entry name" value="DoxX-like_oxidoreductase"/>
</dbReference>
<evidence type="ECO:0000313" key="14">
    <source>
        <dbReference type="Proteomes" id="UP000594979"/>
    </source>
</evidence>
<evidence type="ECO:0000256" key="6">
    <source>
        <dbReference type="ARBA" id="ARBA00023136"/>
    </source>
</evidence>
<dbReference type="AlphaFoldDB" id="A0A165CYE1"/>
<accession>A0A165CYE1</accession>
<dbReference type="GeneID" id="99774118"/>
<dbReference type="Proteomes" id="UP000076612">
    <property type="component" value="Unassembled WGS sequence"/>
</dbReference>
<reference evidence="8 12" key="3">
    <citation type="submission" date="2017-04" db="EMBL/GenBank/DDBJ databases">
        <title>Kefir bacterial isolates.</title>
        <authorList>
            <person name="Kim Y."/>
            <person name="Blasche S."/>
            <person name="Patil K.R."/>
        </authorList>
    </citation>
    <scope>NUCLEOTIDE SEQUENCE [LARGE SCALE GENOMIC DNA]</scope>
    <source>
        <strain evidence="8 12">OG2</strain>
    </source>
</reference>
<dbReference type="Proteomes" id="UP000386281">
    <property type="component" value="Unassembled WGS sequence"/>
</dbReference>
<dbReference type="Pfam" id="PF07681">
    <property type="entry name" value="DoxX"/>
    <property type="match status" value="1"/>
</dbReference>
<evidence type="ECO:0000313" key="13">
    <source>
        <dbReference type="Proteomes" id="UP000386281"/>
    </source>
</evidence>
<reference evidence="9 14" key="5">
    <citation type="submission" date="2020-12" db="EMBL/GenBank/DDBJ databases">
        <title>FDA dAtabase for Regulatory Grade micrObial Sequences (FDA-ARGOS): Supporting development and validation of Infectious Disease Dx tests.</title>
        <authorList>
            <person name="Sproer C."/>
            <person name="Gronow S."/>
            <person name="Severitt S."/>
            <person name="Schroder I."/>
            <person name="Tallon L."/>
            <person name="Sadzewicz L."/>
            <person name="Zhao X."/>
            <person name="Boylan J."/>
            <person name="Ott S."/>
            <person name="Bowen H."/>
            <person name="Vavikolanu K."/>
            <person name="Mehta A."/>
            <person name="Aluvathingal J."/>
            <person name="Nadendla S."/>
            <person name="Lowell S."/>
            <person name="Myers T."/>
            <person name="Yan Y."/>
            <person name="Sichtig H."/>
        </authorList>
    </citation>
    <scope>NUCLEOTIDE SEQUENCE [LARGE SCALE GENOMIC DNA]</scope>
    <source>
        <strain evidence="9 14">FDAARGOS_902</strain>
    </source>
</reference>
<keyword evidence="5" id="KW-1133">Transmembrane helix</keyword>
<dbReference type="EMBL" id="NCWY01000009">
    <property type="protein sequence ID" value="PAK95096.1"/>
    <property type="molecule type" value="Genomic_DNA"/>
</dbReference>